<comment type="caution">
    <text evidence="2">The sequence shown here is derived from an EMBL/GenBank/DDBJ whole genome shotgun (WGS) entry which is preliminary data.</text>
</comment>
<feature type="region of interest" description="Disordered" evidence="1">
    <location>
        <begin position="307"/>
        <end position="348"/>
    </location>
</feature>
<gene>
    <name evidence="2" type="ORF">HDE68_001189</name>
</gene>
<accession>A0A7W9DYK8</accession>
<dbReference type="Proteomes" id="UP000537204">
    <property type="component" value="Unassembled WGS sequence"/>
</dbReference>
<sequence length="439" mass="46582">MKKNVLSLNQIEKEFELIPKKNLSSILGGITFLTWMELMQYIAKNGITDAIQNTHWELSGQGGLTSMDIVQHNGSWGFWATSGSVSAGNTTTGSLPGVTINSTWVGINGTLNNAAKIYLDSSSKAFFDRDGYAMGIKSSSDITYENFWNGVNNALLGVVTGETLGGVGLTKYFGPIGGGTAGGLIGGIVPTFSNAANTDFNMARNDLIISSLVDNGLAVYTSNVGNGGKIKFNNSDVSGMGTTIDMHDLATAIRANMDAKGYGDGNGGINPGQAAAYGKYFKDLTNGSTSIGDLINRLGGKSNRSAYNLEAESPDGSTEIGGNPSPTTNPANSGYFPAPDQTPTTGTVQPFNTPEFYFYYEAPTDTGNSISSTPDVMTEYDGMSGHITDNILTMPDGTMYLLVYCENMHDAKWQSGPDVERILMKRKLSETASPMSLIN</sequence>
<protein>
    <submittedName>
        <fullName evidence="2">Uncharacterized protein</fullName>
    </submittedName>
</protein>
<evidence type="ECO:0000313" key="3">
    <source>
        <dbReference type="Proteomes" id="UP000537204"/>
    </source>
</evidence>
<dbReference type="AlphaFoldDB" id="A0A7W9DYK8"/>
<evidence type="ECO:0000313" key="2">
    <source>
        <dbReference type="EMBL" id="MBB5635304.1"/>
    </source>
</evidence>
<proteinExistence type="predicted"/>
<evidence type="ECO:0000256" key="1">
    <source>
        <dbReference type="SAM" id="MobiDB-lite"/>
    </source>
</evidence>
<organism evidence="2 3">
    <name type="scientific">Pedobacter cryoconitis</name>
    <dbReference type="NCBI Taxonomy" id="188932"/>
    <lineage>
        <taxon>Bacteria</taxon>
        <taxon>Pseudomonadati</taxon>
        <taxon>Bacteroidota</taxon>
        <taxon>Sphingobacteriia</taxon>
        <taxon>Sphingobacteriales</taxon>
        <taxon>Sphingobacteriaceae</taxon>
        <taxon>Pedobacter</taxon>
    </lineage>
</organism>
<dbReference type="EMBL" id="JACHCE010000001">
    <property type="protein sequence ID" value="MBB5635304.1"/>
    <property type="molecule type" value="Genomic_DNA"/>
</dbReference>
<dbReference type="RefSeq" id="WP_183879794.1">
    <property type="nucleotide sequence ID" value="NZ_JACHCE010000001.1"/>
</dbReference>
<name>A0A7W9DYK8_9SPHI</name>
<reference evidence="2 3" key="1">
    <citation type="submission" date="2020-08" db="EMBL/GenBank/DDBJ databases">
        <title>Genomic Encyclopedia of Type Strains, Phase IV (KMG-V): Genome sequencing to study the core and pangenomes of soil and plant-associated prokaryotes.</title>
        <authorList>
            <person name="Whitman W."/>
        </authorList>
    </citation>
    <scope>NUCLEOTIDE SEQUENCE [LARGE SCALE GENOMIC DNA]</scope>
    <source>
        <strain evidence="2 3">S3M1</strain>
    </source>
</reference>